<evidence type="ECO:0000313" key="3">
    <source>
        <dbReference type="EMBL" id="MDY7232317.1"/>
    </source>
</evidence>
<keyword evidence="4" id="KW-1185">Reference proteome</keyword>
<dbReference type="InterPro" id="IPR032179">
    <property type="entry name" value="Cry22Aa_Ig-like"/>
</dbReference>
<proteinExistence type="predicted"/>
<name>A0ABU5HHL2_9BACT</name>
<keyword evidence="1" id="KW-0732">Signal</keyword>
<dbReference type="Proteomes" id="UP001291309">
    <property type="component" value="Unassembled WGS sequence"/>
</dbReference>
<sequence length="210" mass="21945">MNARFNMTWKVLLGTLGLSLIGCGGAAEGEGALTRSVGALEGAVTVTLNGAAEMTLECGVDTWVDPGATATDGDGAPLEVQTYNGGNDEYGPGPSSVAEGIYYVQYAAHDAEWNWDTKLRSVAVLDTRAPTLVLNGDAEVTHTCGSAYEDPRATVADECYDVSSQLIITGEVNGWIEGTYTLVYEVVDGAGNAPAAVTRTVHVVDCPTYE</sequence>
<dbReference type="PROSITE" id="PS51257">
    <property type="entry name" value="PROKAR_LIPOPROTEIN"/>
    <property type="match status" value="1"/>
</dbReference>
<protein>
    <submittedName>
        <fullName evidence="3">DUF5011 domain-containing protein</fullName>
    </submittedName>
</protein>
<dbReference type="EMBL" id="JAXIVS010000019">
    <property type="protein sequence ID" value="MDY7232317.1"/>
    <property type="molecule type" value="Genomic_DNA"/>
</dbReference>
<accession>A0ABU5HHL2</accession>
<dbReference type="Pfam" id="PF16403">
    <property type="entry name" value="Bact_surface_Ig-like"/>
    <property type="match status" value="1"/>
</dbReference>
<organism evidence="3 4">
    <name type="scientific">Hyalangium rubrum</name>
    <dbReference type="NCBI Taxonomy" id="3103134"/>
    <lineage>
        <taxon>Bacteria</taxon>
        <taxon>Pseudomonadati</taxon>
        <taxon>Myxococcota</taxon>
        <taxon>Myxococcia</taxon>
        <taxon>Myxococcales</taxon>
        <taxon>Cystobacterineae</taxon>
        <taxon>Archangiaceae</taxon>
        <taxon>Hyalangium</taxon>
    </lineage>
</organism>
<evidence type="ECO:0000256" key="1">
    <source>
        <dbReference type="SAM" id="SignalP"/>
    </source>
</evidence>
<feature type="chain" id="PRO_5047337701" evidence="1">
    <location>
        <begin position="27"/>
        <end position="210"/>
    </location>
</feature>
<evidence type="ECO:0000313" key="4">
    <source>
        <dbReference type="Proteomes" id="UP001291309"/>
    </source>
</evidence>
<dbReference type="InterPro" id="IPR013783">
    <property type="entry name" value="Ig-like_fold"/>
</dbReference>
<dbReference type="Gene3D" id="2.60.40.10">
    <property type="entry name" value="Immunoglobulins"/>
    <property type="match status" value="1"/>
</dbReference>
<reference evidence="3 4" key="1">
    <citation type="submission" date="2023-12" db="EMBL/GenBank/DDBJ databases">
        <title>the genome sequence of Hyalangium sp. s54d21.</title>
        <authorList>
            <person name="Zhang X."/>
        </authorList>
    </citation>
    <scope>NUCLEOTIDE SEQUENCE [LARGE SCALE GENOMIC DNA]</scope>
    <source>
        <strain evidence="4">s54d21</strain>
    </source>
</reference>
<feature type="domain" description="Pesticidal crystal protein Cry22Aa Ig-like" evidence="2">
    <location>
        <begin position="134"/>
        <end position="203"/>
    </location>
</feature>
<dbReference type="RefSeq" id="WP_321551028.1">
    <property type="nucleotide sequence ID" value="NZ_JAXIVS010000019.1"/>
</dbReference>
<gene>
    <name evidence="3" type="ORF">SYV04_38365</name>
</gene>
<comment type="caution">
    <text evidence="3">The sequence shown here is derived from an EMBL/GenBank/DDBJ whole genome shotgun (WGS) entry which is preliminary data.</text>
</comment>
<evidence type="ECO:0000259" key="2">
    <source>
        <dbReference type="Pfam" id="PF16403"/>
    </source>
</evidence>
<feature type="signal peptide" evidence="1">
    <location>
        <begin position="1"/>
        <end position="26"/>
    </location>
</feature>